<keyword evidence="4" id="KW-1185">Reference proteome</keyword>
<protein>
    <recommendedName>
        <fullName evidence="2">A-kinase anchor protein 7-like phosphoesterase domain-containing protein</fullName>
    </recommendedName>
</protein>
<dbReference type="InterPro" id="IPR009210">
    <property type="entry name" value="ASCC1"/>
</dbReference>
<dbReference type="Proteomes" id="UP001152759">
    <property type="component" value="Chromosome 1"/>
</dbReference>
<reference evidence="3" key="1">
    <citation type="submission" date="2021-12" db="EMBL/GenBank/DDBJ databases">
        <authorList>
            <person name="King R."/>
        </authorList>
    </citation>
    <scope>NUCLEOTIDE SEQUENCE</scope>
</reference>
<feature type="compositionally biased region" description="Basic and acidic residues" evidence="1">
    <location>
        <begin position="31"/>
        <end position="44"/>
    </location>
</feature>
<dbReference type="AlphaFoldDB" id="A0A9P0EYI4"/>
<dbReference type="InterPro" id="IPR009097">
    <property type="entry name" value="Cyclic_Pdiesterase"/>
</dbReference>
<feature type="region of interest" description="Disordered" evidence="1">
    <location>
        <begin position="31"/>
        <end position="63"/>
    </location>
</feature>
<dbReference type="GO" id="GO:0006355">
    <property type="term" value="P:regulation of DNA-templated transcription"/>
    <property type="evidence" value="ECO:0007669"/>
    <property type="project" value="TreeGrafter"/>
</dbReference>
<dbReference type="GO" id="GO:0005634">
    <property type="term" value="C:nucleus"/>
    <property type="evidence" value="ECO:0007669"/>
    <property type="project" value="TreeGrafter"/>
</dbReference>
<dbReference type="GO" id="GO:0006307">
    <property type="term" value="P:DNA alkylation repair"/>
    <property type="evidence" value="ECO:0007669"/>
    <property type="project" value="InterPro"/>
</dbReference>
<accession>A0A9P0EYI4</accession>
<dbReference type="Gene3D" id="3.90.1140.10">
    <property type="entry name" value="Cyclic phosphodiesterase"/>
    <property type="match status" value="1"/>
</dbReference>
<dbReference type="PANTHER" id="PTHR13360:SF1">
    <property type="entry name" value="ACTIVATING SIGNAL COINTEGRATOR 1 COMPLEX SUBUNIT 1"/>
    <property type="match status" value="1"/>
</dbReference>
<feature type="domain" description="A-kinase anchor protein 7-like phosphoesterase" evidence="2">
    <location>
        <begin position="99"/>
        <end position="363"/>
    </location>
</feature>
<dbReference type="SUPFAM" id="SSF55144">
    <property type="entry name" value="LigT-like"/>
    <property type="match status" value="1"/>
</dbReference>
<evidence type="ECO:0000259" key="2">
    <source>
        <dbReference type="Pfam" id="PF10469"/>
    </source>
</evidence>
<dbReference type="EMBL" id="OU963862">
    <property type="protein sequence ID" value="CAH0382215.1"/>
    <property type="molecule type" value="Genomic_DNA"/>
</dbReference>
<proteinExistence type="predicted"/>
<evidence type="ECO:0000313" key="4">
    <source>
        <dbReference type="Proteomes" id="UP001152759"/>
    </source>
</evidence>
<name>A0A9P0EYI4_BEMTA</name>
<evidence type="ECO:0000256" key="1">
    <source>
        <dbReference type="SAM" id="MobiDB-lite"/>
    </source>
</evidence>
<gene>
    <name evidence="3" type="ORF">BEMITA_LOCUS1785</name>
</gene>
<evidence type="ECO:0000313" key="3">
    <source>
        <dbReference type="EMBL" id="CAH0382215.1"/>
    </source>
</evidence>
<sequence>MTFTSMVQFASCYYTKPLQLHQVSFKGKSHFLTEHPQNDSDSKSSLEAQKAPRPSGQRTSNKQPWMRRKTHFLCFPLVTNQSIPQLAASLKYFRQVATKPNRESASLQQGENHCQSKQNAANTTDEDCKILHHKVNMSQCLPSINPDLQILPAIAHRPPGTFHLTLGVMDLSSKERMSRALELLQNLDYADILQSVLPQQVKENNSTPFDKNNPLRIMLTGLSTFPSSKKSRVFYAKPSSSPLSPFPLLKFGQAICKEFQKAGLIIDSRPLILHATLANMRYAIQANRGHKRKGKTGKERWAEGQVDATALIQCFNQYGGDTTKYKNEAFREKNQANEFIWAKDVELNRVAICKMGAQKSEDKVLGQVYPPVGEKLIYS</sequence>
<dbReference type="InterPro" id="IPR019510">
    <property type="entry name" value="AKAP7-like_phosphoesterase"/>
</dbReference>
<organism evidence="3 4">
    <name type="scientific">Bemisia tabaci</name>
    <name type="common">Sweetpotato whitefly</name>
    <name type="synonym">Aleurodes tabaci</name>
    <dbReference type="NCBI Taxonomy" id="7038"/>
    <lineage>
        <taxon>Eukaryota</taxon>
        <taxon>Metazoa</taxon>
        <taxon>Ecdysozoa</taxon>
        <taxon>Arthropoda</taxon>
        <taxon>Hexapoda</taxon>
        <taxon>Insecta</taxon>
        <taxon>Pterygota</taxon>
        <taxon>Neoptera</taxon>
        <taxon>Paraneoptera</taxon>
        <taxon>Hemiptera</taxon>
        <taxon>Sternorrhyncha</taxon>
        <taxon>Aleyrodoidea</taxon>
        <taxon>Aleyrodidae</taxon>
        <taxon>Aleyrodinae</taxon>
        <taxon>Bemisia</taxon>
    </lineage>
</organism>
<dbReference type="PANTHER" id="PTHR13360">
    <property type="entry name" value="ACTIVATING SIGNAL COINTEGRATOR 1 COMPLEX SUBUNIT 1"/>
    <property type="match status" value="1"/>
</dbReference>
<dbReference type="Pfam" id="PF10469">
    <property type="entry name" value="AKAP7_NLS"/>
    <property type="match status" value="1"/>
</dbReference>